<dbReference type="Proteomes" id="UP000254794">
    <property type="component" value="Unassembled WGS sequence"/>
</dbReference>
<protein>
    <submittedName>
        <fullName evidence="3">Competence protein ComF</fullName>
    </submittedName>
</protein>
<comment type="similarity">
    <text evidence="1">Belongs to the ComF/GntX family.</text>
</comment>
<dbReference type="PANTHER" id="PTHR47505:SF1">
    <property type="entry name" value="DNA UTILIZATION PROTEIN YHGH"/>
    <property type="match status" value="1"/>
</dbReference>
<name>A0A378JPX8_9GAMM</name>
<dbReference type="Gene3D" id="3.40.50.2020">
    <property type="match status" value="1"/>
</dbReference>
<proteinExistence type="inferred from homology"/>
<dbReference type="SUPFAM" id="SSF53271">
    <property type="entry name" value="PRTase-like"/>
    <property type="match status" value="1"/>
</dbReference>
<accession>A0A378JPX8</accession>
<organism evidence="3 4">
    <name type="scientific">Legionella busanensis</name>
    <dbReference type="NCBI Taxonomy" id="190655"/>
    <lineage>
        <taxon>Bacteria</taxon>
        <taxon>Pseudomonadati</taxon>
        <taxon>Pseudomonadota</taxon>
        <taxon>Gammaproteobacteria</taxon>
        <taxon>Legionellales</taxon>
        <taxon>Legionellaceae</taxon>
        <taxon>Legionella</taxon>
    </lineage>
</organism>
<dbReference type="EMBL" id="UGOD01000001">
    <property type="protein sequence ID" value="STX52000.1"/>
    <property type="molecule type" value="Genomic_DNA"/>
</dbReference>
<dbReference type="CDD" id="cd06223">
    <property type="entry name" value="PRTases_typeI"/>
    <property type="match status" value="1"/>
</dbReference>
<dbReference type="InterPro" id="IPR000836">
    <property type="entry name" value="PRTase_dom"/>
</dbReference>
<gene>
    <name evidence="3" type="primary">comF</name>
    <name evidence="3" type="ORF">NCTC13316_02103</name>
</gene>
<dbReference type="OrthoDB" id="9793412at2"/>
<sequence length="235" mass="27114">MLHNFASISRLLRLTAVCILCNQYHHEQLAICNPCLKLFIPLKYACSICRVALPSNFITQCSYCRKQKPTYDQILTAYAFEEPLRTLIHQFKYYKALYLSTLLTKFMLDALPNQTYRPDCFIPIPLHSKRLYNRGFNQSVVLAKLLSKYLNVPIDLTLVHKIINTPPQATLSRKQRQQNLNASFIAKSNRYQHVTIIDDLITTGNTANEVAKLLKKQHVQRVDVWCIARASIDSI</sequence>
<dbReference type="AlphaFoldDB" id="A0A378JPX8"/>
<dbReference type="InterPro" id="IPR051910">
    <property type="entry name" value="ComF/GntX_DNA_util-trans"/>
</dbReference>
<dbReference type="RefSeq" id="WP_115331593.1">
    <property type="nucleotide sequence ID" value="NZ_CAAAHP010000002.1"/>
</dbReference>
<evidence type="ECO:0000256" key="1">
    <source>
        <dbReference type="ARBA" id="ARBA00008007"/>
    </source>
</evidence>
<evidence type="ECO:0000259" key="2">
    <source>
        <dbReference type="Pfam" id="PF00156"/>
    </source>
</evidence>
<keyword evidence="4" id="KW-1185">Reference proteome</keyword>
<feature type="domain" description="Phosphoribosyltransferase" evidence="2">
    <location>
        <begin position="138"/>
        <end position="229"/>
    </location>
</feature>
<dbReference type="InterPro" id="IPR029057">
    <property type="entry name" value="PRTase-like"/>
</dbReference>
<reference evidence="3 4" key="1">
    <citation type="submission" date="2018-06" db="EMBL/GenBank/DDBJ databases">
        <authorList>
            <consortium name="Pathogen Informatics"/>
            <person name="Doyle S."/>
        </authorList>
    </citation>
    <scope>NUCLEOTIDE SEQUENCE [LARGE SCALE GENOMIC DNA]</scope>
    <source>
        <strain evidence="3 4">NCTC13316</strain>
    </source>
</reference>
<evidence type="ECO:0000313" key="4">
    <source>
        <dbReference type="Proteomes" id="UP000254794"/>
    </source>
</evidence>
<dbReference type="Pfam" id="PF00156">
    <property type="entry name" value="Pribosyltran"/>
    <property type="match status" value="1"/>
</dbReference>
<evidence type="ECO:0000313" key="3">
    <source>
        <dbReference type="EMBL" id="STX52000.1"/>
    </source>
</evidence>
<dbReference type="PANTHER" id="PTHR47505">
    <property type="entry name" value="DNA UTILIZATION PROTEIN YHGH"/>
    <property type="match status" value="1"/>
</dbReference>